<proteinExistence type="predicted"/>
<dbReference type="EMBL" id="BARS01037752">
    <property type="protein sequence ID" value="GAG15284.1"/>
    <property type="molecule type" value="Genomic_DNA"/>
</dbReference>
<dbReference type="Gene3D" id="3.60.15.10">
    <property type="entry name" value="Ribonuclease Z/Hydroxyacylglutathione hydrolase-like"/>
    <property type="match status" value="1"/>
</dbReference>
<feature type="non-terminal residue" evidence="2">
    <location>
        <position position="1"/>
    </location>
</feature>
<dbReference type="InterPro" id="IPR036388">
    <property type="entry name" value="WH-like_DNA-bd_sf"/>
</dbReference>
<dbReference type="InterPro" id="IPR036866">
    <property type="entry name" value="RibonucZ/Hydroxyglut_hydro"/>
</dbReference>
<dbReference type="AlphaFoldDB" id="X0VAY3"/>
<dbReference type="SUPFAM" id="SSF56281">
    <property type="entry name" value="Metallo-hydrolase/oxidoreductase"/>
    <property type="match status" value="1"/>
</dbReference>
<evidence type="ECO:0000313" key="2">
    <source>
        <dbReference type="EMBL" id="GAG15284.1"/>
    </source>
</evidence>
<accession>X0VAY3</accession>
<name>X0VAY3_9ZZZZ</name>
<sequence length="253" mass="29770">LKKKNPDLKIVMNEITHKILLWETDDSNAEDLKTEAKRAASLMKTYGISKKESDRIFQFFTMWPRLLRYRKPDITVSDYDIFLDNLEIVWTPGHSFGHTCLFNAKKKYLFSGDHILSRTTPHIGNFLVPNNLKDEYEKYNFDNILDHYLNSLDRIDKLNAKIIFPAHQDIIYNPHERILEIKKHHENRLAEISELIKEKPMTPYKVSKIHFGSDLDEINTFMALSEALGHLVYLENQGKIKKIEKNGQIFYMS</sequence>
<feature type="domain" description="Metallo-beta-lactamase" evidence="1">
    <location>
        <begin position="77"/>
        <end position="167"/>
    </location>
</feature>
<protein>
    <recommendedName>
        <fullName evidence="1">Metallo-beta-lactamase domain-containing protein</fullName>
    </recommendedName>
</protein>
<reference evidence="2" key="1">
    <citation type="journal article" date="2014" name="Front. Microbiol.">
        <title>High frequency of phylogenetically diverse reductive dehalogenase-homologous genes in deep subseafloor sedimentary metagenomes.</title>
        <authorList>
            <person name="Kawai M."/>
            <person name="Futagami T."/>
            <person name="Toyoda A."/>
            <person name="Takaki Y."/>
            <person name="Nishi S."/>
            <person name="Hori S."/>
            <person name="Arai W."/>
            <person name="Tsubouchi T."/>
            <person name="Morono Y."/>
            <person name="Uchiyama I."/>
            <person name="Ito T."/>
            <person name="Fujiyama A."/>
            <person name="Inagaki F."/>
            <person name="Takami H."/>
        </authorList>
    </citation>
    <scope>NUCLEOTIDE SEQUENCE</scope>
    <source>
        <strain evidence="2">Expedition CK06-06</strain>
    </source>
</reference>
<dbReference type="Gene3D" id="1.10.10.10">
    <property type="entry name" value="Winged helix-like DNA-binding domain superfamily/Winged helix DNA-binding domain"/>
    <property type="match status" value="1"/>
</dbReference>
<dbReference type="PANTHER" id="PTHR23131:SF4">
    <property type="entry name" value="METALLO-BETA-LACTAMASE SUPERFAMILY POTEIN"/>
    <property type="match status" value="1"/>
</dbReference>
<comment type="caution">
    <text evidence="2">The sequence shown here is derived from an EMBL/GenBank/DDBJ whole genome shotgun (WGS) entry which is preliminary data.</text>
</comment>
<gene>
    <name evidence="2" type="ORF">S01H1_57846</name>
</gene>
<organism evidence="2">
    <name type="scientific">marine sediment metagenome</name>
    <dbReference type="NCBI Taxonomy" id="412755"/>
    <lineage>
        <taxon>unclassified sequences</taxon>
        <taxon>metagenomes</taxon>
        <taxon>ecological metagenomes</taxon>
    </lineage>
</organism>
<evidence type="ECO:0000259" key="1">
    <source>
        <dbReference type="Pfam" id="PF00753"/>
    </source>
</evidence>
<dbReference type="InterPro" id="IPR050662">
    <property type="entry name" value="Sec-metab_biosynth-thioest"/>
</dbReference>
<dbReference type="Pfam" id="PF00753">
    <property type="entry name" value="Lactamase_B"/>
    <property type="match status" value="1"/>
</dbReference>
<dbReference type="InterPro" id="IPR001279">
    <property type="entry name" value="Metallo-B-lactamas"/>
</dbReference>
<dbReference type="PANTHER" id="PTHR23131">
    <property type="entry name" value="ENDORIBONUCLEASE LACTB2"/>
    <property type="match status" value="1"/>
</dbReference>